<dbReference type="AlphaFoldDB" id="A0A9Q3F746"/>
<proteinExistence type="predicted"/>
<organism evidence="1 2">
    <name type="scientific">Austropuccinia psidii MF-1</name>
    <dbReference type="NCBI Taxonomy" id="1389203"/>
    <lineage>
        <taxon>Eukaryota</taxon>
        <taxon>Fungi</taxon>
        <taxon>Dikarya</taxon>
        <taxon>Basidiomycota</taxon>
        <taxon>Pucciniomycotina</taxon>
        <taxon>Pucciniomycetes</taxon>
        <taxon>Pucciniales</taxon>
        <taxon>Sphaerophragmiaceae</taxon>
        <taxon>Austropuccinia</taxon>
    </lineage>
</organism>
<evidence type="ECO:0000313" key="1">
    <source>
        <dbReference type="EMBL" id="MBW0533734.1"/>
    </source>
</evidence>
<sequence length="109" mass="12414">MQNASKIVKLRWGKNHKTPYFIIGDLVLVSSSSFKNINRTNKLEDSFSGMFIIRSLHGPNSAQLDLTGELMNKHPPFPVVLIKTHSLRDKELIPLRNEPPLEIPPLEEE</sequence>
<name>A0A9Q3F746_9BASI</name>
<dbReference type="EMBL" id="AVOT02038794">
    <property type="protein sequence ID" value="MBW0533734.1"/>
    <property type="molecule type" value="Genomic_DNA"/>
</dbReference>
<protein>
    <submittedName>
        <fullName evidence="1">Uncharacterized protein</fullName>
    </submittedName>
</protein>
<dbReference type="Proteomes" id="UP000765509">
    <property type="component" value="Unassembled WGS sequence"/>
</dbReference>
<keyword evidence="2" id="KW-1185">Reference proteome</keyword>
<evidence type="ECO:0000313" key="2">
    <source>
        <dbReference type="Proteomes" id="UP000765509"/>
    </source>
</evidence>
<gene>
    <name evidence="1" type="ORF">O181_073449</name>
</gene>
<comment type="caution">
    <text evidence="1">The sequence shown here is derived from an EMBL/GenBank/DDBJ whole genome shotgun (WGS) entry which is preliminary data.</text>
</comment>
<reference evidence="1" key="1">
    <citation type="submission" date="2021-03" db="EMBL/GenBank/DDBJ databases">
        <title>Draft genome sequence of rust myrtle Austropuccinia psidii MF-1, a brazilian biotype.</title>
        <authorList>
            <person name="Quecine M.C."/>
            <person name="Pachon D.M.R."/>
            <person name="Bonatelli M.L."/>
            <person name="Correr F.H."/>
            <person name="Franceschini L.M."/>
            <person name="Leite T.F."/>
            <person name="Margarido G.R.A."/>
            <person name="Almeida C.A."/>
            <person name="Ferrarezi J.A."/>
            <person name="Labate C.A."/>
        </authorList>
    </citation>
    <scope>NUCLEOTIDE SEQUENCE</scope>
    <source>
        <strain evidence="1">MF-1</strain>
    </source>
</reference>
<accession>A0A9Q3F746</accession>